<dbReference type="RefSeq" id="WP_186487315.1">
    <property type="nucleotide sequence ID" value="NZ_JACOGI010000001.1"/>
</dbReference>
<dbReference type="InterPro" id="IPR004143">
    <property type="entry name" value="BPL_LPL_catalytic"/>
</dbReference>
<dbReference type="InterPro" id="IPR045864">
    <property type="entry name" value="aa-tRNA-synth_II/BPL/LPL"/>
</dbReference>
<dbReference type="Pfam" id="PF08279">
    <property type="entry name" value="HTH_11"/>
    <property type="match status" value="1"/>
</dbReference>
<dbReference type="GO" id="GO:0006355">
    <property type="term" value="P:regulation of DNA-templated transcription"/>
    <property type="evidence" value="ECO:0007669"/>
    <property type="project" value="UniProtKB-UniRule"/>
</dbReference>
<dbReference type="PANTHER" id="PTHR12835">
    <property type="entry name" value="BIOTIN PROTEIN LIGASE"/>
    <property type="match status" value="1"/>
</dbReference>
<dbReference type="SUPFAM" id="SSF46785">
    <property type="entry name" value="Winged helix' DNA-binding domain"/>
    <property type="match status" value="1"/>
</dbReference>
<dbReference type="CDD" id="cd16442">
    <property type="entry name" value="BPL"/>
    <property type="match status" value="1"/>
</dbReference>
<evidence type="ECO:0000256" key="3">
    <source>
        <dbReference type="HAMAP-Rule" id="MF_00978"/>
    </source>
</evidence>
<organism evidence="5 6">
    <name type="scientific">Neobittarella massiliensis</name>
    <name type="common">ex Bilen et al. 2018</name>
    <dbReference type="NCBI Taxonomy" id="2041842"/>
    <lineage>
        <taxon>Bacteria</taxon>
        <taxon>Bacillati</taxon>
        <taxon>Bacillota</taxon>
        <taxon>Clostridia</taxon>
        <taxon>Eubacteriales</taxon>
        <taxon>Oscillospiraceae</taxon>
        <taxon>Neobittarella (ex Bilen et al. 2018)</taxon>
    </lineage>
</organism>
<dbReference type="PANTHER" id="PTHR12835:SF5">
    <property type="entry name" value="BIOTIN--PROTEIN LIGASE"/>
    <property type="match status" value="1"/>
</dbReference>
<sequence length="329" mass="35390">MSETKYTVLQRLRQQIGQVVSSAQLVQETGVSRTAVWKAIGALKKEGYPITAIQSGGYRLEADGDVLSSHEIQRRRRGHYLGATAFYRDEVPSTNSALRALAGTGDLSDGCLLVAGHQTAGRGRQGRSFYSPASSGLYFSFAICRPLSLQALRFLTMAVALGTSAGIGALCGVSPSIKWPNDLLLAGKKCCGILTECSLVAETGSLDYAVVGVGINVKETAFPPELVSVATALVGSAGRDISRSDLLDAVLTGIEQQLEQLFQENWAQIIQDYRQQMLYRGQQVSLHLPQGQRVQAQLLDIAEDGGLLIAREGRQEVLYSGDIFPVGQQ</sequence>
<comment type="similarity">
    <text evidence="3">Belongs to the biotin--protein ligase family.</text>
</comment>
<keyword evidence="3" id="KW-0067">ATP-binding</keyword>
<evidence type="ECO:0000256" key="1">
    <source>
        <dbReference type="ARBA" id="ARBA00022598"/>
    </source>
</evidence>
<evidence type="ECO:0000313" key="5">
    <source>
        <dbReference type="EMBL" id="MBC3515145.1"/>
    </source>
</evidence>
<evidence type="ECO:0000256" key="2">
    <source>
        <dbReference type="ARBA" id="ARBA00023267"/>
    </source>
</evidence>
<dbReference type="InterPro" id="IPR003142">
    <property type="entry name" value="BPL_C"/>
</dbReference>
<dbReference type="GO" id="GO:0005737">
    <property type="term" value="C:cytoplasm"/>
    <property type="evidence" value="ECO:0007669"/>
    <property type="project" value="TreeGrafter"/>
</dbReference>
<gene>
    <name evidence="3" type="primary">birA</name>
    <name evidence="5" type="ORF">H8K20_01895</name>
</gene>
<comment type="caution">
    <text evidence="5">The sequence shown here is derived from an EMBL/GenBank/DDBJ whole genome shotgun (WGS) entry which is preliminary data.</text>
</comment>
<keyword evidence="3" id="KW-0804">Transcription</keyword>
<dbReference type="SUPFAM" id="SSF55681">
    <property type="entry name" value="Class II aaRS and biotin synthetases"/>
    <property type="match status" value="1"/>
</dbReference>
<feature type="binding site" evidence="3">
    <location>
        <position position="189"/>
    </location>
    <ligand>
        <name>biotin</name>
        <dbReference type="ChEBI" id="CHEBI:57586"/>
    </ligand>
</feature>
<keyword evidence="6" id="KW-1185">Reference proteome</keyword>
<feature type="DNA-binding region" description="H-T-H motif" evidence="3">
    <location>
        <begin position="22"/>
        <end position="41"/>
    </location>
</feature>
<comment type="function">
    <text evidence="3">Acts both as a biotin--[acetyl-CoA-carboxylase] ligase and a repressor.</text>
</comment>
<dbReference type="Pfam" id="PF02237">
    <property type="entry name" value="BPL_C"/>
    <property type="match status" value="1"/>
</dbReference>
<feature type="binding site" evidence="3">
    <location>
        <begin position="93"/>
        <end position="95"/>
    </location>
    <ligand>
        <name>biotin</name>
        <dbReference type="ChEBI" id="CHEBI:57586"/>
    </ligand>
</feature>
<dbReference type="GO" id="GO:0005524">
    <property type="term" value="F:ATP binding"/>
    <property type="evidence" value="ECO:0007669"/>
    <property type="project" value="UniProtKB-UniRule"/>
</dbReference>
<dbReference type="Gene3D" id="3.30.930.10">
    <property type="entry name" value="Bira Bifunctional Protein, Domain 2"/>
    <property type="match status" value="1"/>
</dbReference>
<dbReference type="PROSITE" id="PS51733">
    <property type="entry name" value="BPL_LPL_CATALYTIC"/>
    <property type="match status" value="1"/>
</dbReference>
<comment type="catalytic activity">
    <reaction evidence="3">
        <text>biotin + L-lysyl-[protein] + ATP = N(6)-biotinyl-L-lysyl-[protein] + AMP + diphosphate + H(+)</text>
        <dbReference type="Rhea" id="RHEA:11756"/>
        <dbReference type="Rhea" id="RHEA-COMP:9752"/>
        <dbReference type="Rhea" id="RHEA-COMP:10505"/>
        <dbReference type="ChEBI" id="CHEBI:15378"/>
        <dbReference type="ChEBI" id="CHEBI:29969"/>
        <dbReference type="ChEBI" id="CHEBI:30616"/>
        <dbReference type="ChEBI" id="CHEBI:33019"/>
        <dbReference type="ChEBI" id="CHEBI:57586"/>
        <dbReference type="ChEBI" id="CHEBI:83144"/>
        <dbReference type="ChEBI" id="CHEBI:456215"/>
        <dbReference type="EC" id="6.3.4.15"/>
    </reaction>
</comment>
<dbReference type="AlphaFoldDB" id="A0A8J6LU19"/>
<dbReference type="Gene3D" id="2.30.30.100">
    <property type="match status" value="1"/>
</dbReference>
<feature type="domain" description="BPL/LPL catalytic" evidence="4">
    <location>
        <begin position="80"/>
        <end position="262"/>
    </location>
</feature>
<dbReference type="Gene3D" id="1.10.10.10">
    <property type="entry name" value="Winged helix-like DNA-binding domain superfamily/Winged helix DNA-binding domain"/>
    <property type="match status" value="1"/>
</dbReference>
<dbReference type="InterPro" id="IPR030855">
    <property type="entry name" value="Bifunct_BirA"/>
</dbReference>
<dbReference type="NCBIfam" id="TIGR00121">
    <property type="entry name" value="birA_ligase"/>
    <property type="match status" value="1"/>
</dbReference>
<dbReference type="InterPro" id="IPR013196">
    <property type="entry name" value="HTH_11"/>
</dbReference>
<dbReference type="GO" id="GO:0009249">
    <property type="term" value="P:protein lipoylation"/>
    <property type="evidence" value="ECO:0007669"/>
    <property type="project" value="UniProtKB-ARBA"/>
</dbReference>
<proteinExistence type="inferred from homology"/>
<evidence type="ECO:0000259" key="4">
    <source>
        <dbReference type="PROSITE" id="PS51733"/>
    </source>
</evidence>
<dbReference type="InterPro" id="IPR036390">
    <property type="entry name" value="WH_DNA-bd_sf"/>
</dbReference>
<dbReference type="EMBL" id="JACOGI010000001">
    <property type="protein sequence ID" value="MBC3515145.1"/>
    <property type="molecule type" value="Genomic_DNA"/>
</dbReference>
<keyword evidence="2 3" id="KW-0092">Biotin</keyword>
<dbReference type="InterPro" id="IPR004408">
    <property type="entry name" value="Biotin_CoA_COase_ligase"/>
</dbReference>
<accession>A0A8J6LU19</accession>
<reference evidence="5" key="1">
    <citation type="submission" date="2020-08" db="EMBL/GenBank/DDBJ databases">
        <authorList>
            <person name="Liu C."/>
            <person name="Sun Q."/>
        </authorList>
    </citation>
    <scope>NUCLEOTIDE SEQUENCE</scope>
    <source>
        <strain evidence="5">NSJ-65</strain>
    </source>
</reference>
<feature type="binding site" evidence="3">
    <location>
        <position position="118"/>
    </location>
    <ligand>
        <name>biotin</name>
        <dbReference type="ChEBI" id="CHEBI:57586"/>
    </ligand>
</feature>
<dbReference type="EC" id="6.3.4.15" evidence="3"/>
<dbReference type="GO" id="GO:0003677">
    <property type="term" value="F:DNA binding"/>
    <property type="evidence" value="ECO:0007669"/>
    <property type="project" value="UniProtKB-UniRule"/>
</dbReference>
<keyword evidence="3" id="KW-0678">Repressor</keyword>
<dbReference type="Pfam" id="PF03099">
    <property type="entry name" value="BPL_LplA_LipB"/>
    <property type="match status" value="1"/>
</dbReference>
<keyword evidence="1 3" id="KW-0436">Ligase</keyword>
<feature type="binding site" evidence="3">
    <location>
        <begin position="122"/>
        <end position="124"/>
    </location>
    <ligand>
        <name>biotin</name>
        <dbReference type="ChEBI" id="CHEBI:57586"/>
    </ligand>
</feature>
<keyword evidence="3" id="KW-0805">Transcription regulation</keyword>
<keyword evidence="3" id="KW-0238">DNA-binding</keyword>
<dbReference type="InterPro" id="IPR036388">
    <property type="entry name" value="WH-like_DNA-bd_sf"/>
</dbReference>
<dbReference type="GO" id="GO:0016740">
    <property type="term" value="F:transferase activity"/>
    <property type="evidence" value="ECO:0007669"/>
    <property type="project" value="UniProtKB-ARBA"/>
</dbReference>
<name>A0A8J6LU19_9FIRM</name>
<dbReference type="HAMAP" id="MF_00978">
    <property type="entry name" value="Bifunct_BirA"/>
    <property type="match status" value="1"/>
</dbReference>
<protein>
    <recommendedName>
        <fullName evidence="3">Bifunctional ligase/repressor BirA</fullName>
    </recommendedName>
    <alternativeName>
        <fullName evidence="3">Biotin--[acetyl-CoA-carboxylase] ligase</fullName>
        <ecNumber evidence="3">6.3.4.15</ecNumber>
    </alternativeName>
    <alternativeName>
        <fullName evidence="3">Biotin--protein ligase</fullName>
    </alternativeName>
    <alternativeName>
        <fullName evidence="3">Biotin-[acetyl-CoA carboxylase] synthetase</fullName>
    </alternativeName>
</protein>
<dbReference type="Proteomes" id="UP000597668">
    <property type="component" value="Unassembled WGS sequence"/>
</dbReference>
<evidence type="ECO:0000313" key="6">
    <source>
        <dbReference type="Proteomes" id="UP000597668"/>
    </source>
</evidence>
<dbReference type="GO" id="GO:0004077">
    <property type="term" value="F:biotin--[biotin carboxyl-carrier protein] ligase activity"/>
    <property type="evidence" value="ECO:0007669"/>
    <property type="project" value="UniProtKB-UniRule"/>
</dbReference>
<keyword evidence="3" id="KW-0547">Nucleotide-binding</keyword>